<organism evidence="1 2">
    <name type="scientific">Oryza meyeriana var. granulata</name>
    <dbReference type="NCBI Taxonomy" id="110450"/>
    <lineage>
        <taxon>Eukaryota</taxon>
        <taxon>Viridiplantae</taxon>
        <taxon>Streptophyta</taxon>
        <taxon>Embryophyta</taxon>
        <taxon>Tracheophyta</taxon>
        <taxon>Spermatophyta</taxon>
        <taxon>Magnoliopsida</taxon>
        <taxon>Liliopsida</taxon>
        <taxon>Poales</taxon>
        <taxon>Poaceae</taxon>
        <taxon>BOP clade</taxon>
        <taxon>Oryzoideae</taxon>
        <taxon>Oryzeae</taxon>
        <taxon>Oryzinae</taxon>
        <taxon>Oryza</taxon>
        <taxon>Oryza meyeriana</taxon>
    </lineage>
</organism>
<reference evidence="1 2" key="1">
    <citation type="submission" date="2019-11" db="EMBL/GenBank/DDBJ databases">
        <title>Whole genome sequence of Oryza granulata.</title>
        <authorList>
            <person name="Li W."/>
        </authorList>
    </citation>
    <scope>NUCLEOTIDE SEQUENCE [LARGE SCALE GENOMIC DNA]</scope>
    <source>
        <strain evidence="2">cv. Menghai</strain>
        <tissue evidence="1">Leaf</tissue>
    </source>
</reference>
<keyword evidence="2" id="KW-1185">Reference proteome</keyword>
<accession>A0A6G1CLP3</accession>
<dbReference type="Proteomes" id="UP000479710">
    <property type="component" value="Unassembled WGS sequence"/>
</dbReference>
<protein>
    <submittedName>
        <fullName evidence="1">Uncharacterized protein</fullName>
    </submittedName>
</protein>
<comment type="caution">
    <text evidence="1">The sequence shown here is derived from an EMBL/GenBank/DDBJ whole genome shotgun (WGS) entry which is preliminary data.</text>
</comment>
<sequence length="70" mass="7898">MIKESKSSKEICGQATHNQISINCLQSVKKGQEKMLNLIGYQFPSWPLEVAVGKVLLRTLEVVMEQSKFC</sequence>
<evidence type="ECO:0000313" key="2">
    <source>
        <dbReference type="Proteomes" id="UP000479710"/>
    </source>
</evidence>
<dbReference type="AlphaFoldDB" id="A0A6G1CLP3"/>
<name>A0A6G1CLP3_9ORYZ</name>
<dbReference type="EMBL" id="SPHZ02000009">
    <property type="protein sequence ID" value="KAF0900694.1"/>
    <property type="molecule type" value="Genomic_DNA"/>
</dbReference>
<evidence type="ECO:0000313" key="1">
    <source>
        <dbReference type="EMBL" id="KAF0900694.1"/>
    </source>
</evidence>
<gene>
    <name evidence="1" type="ORF">E2562_034400</name>
</gene>
<proteinExistence type="predicted"/>